<protein>
    <submittedName>
        <fullName evidence="1">Uncharacterized protein</fullName>
    </submittedName>
</protein>
<proteinExistence type="predicted"/>
<dbReference type="InterPro" id="IPR012877">
    <property type="entry name" value="Dhs-27"/>
</dbReference>
<keyword evidence="2" id="KW-1185">Reference proteome</keyword>
<dbReference type="PANTHER" id="PTHR23020:SF8">
    <property type="entry name" value="CHK KINASE-LIKE DOMAIN-CONTAINING PROTEIN"/>
    <property type="match status" value="1"/>
</dbReference>
<dbReference type="EMBL" id="UYRV01104372">
    <property type="protein sequence ID" value="VDN19398.1"/>
    <property type="molecule type" value="Genomic_DNA"/>
</dbReference>
<dbReference type="Proteomes" id="UP000271889">
    <property type="component" value="Unassembled WGS sequence"/>
</dbReference>
<dbReference type="Pfam" id="PF07914">
    <property type="entry name" value="DUF1679"/>
    <property type="match status" value="1"/>
</dbReference>
<organism evidence="1 2">
    <name type="scientific">Cylicostephanus goldi</name>
    <name type="common">Nematode worm</name>
    <dbReference type="NCBI Taxonomy" id="71465"/>
    <lineage>
        <taxon>Eukaryota</taxon>
        <taxon>Metazoa</taxon>
        <taxon>Ecdysozoa</taxon>
        <taxon>Nematoda</taxon>
        <taxon>Chromadorea</taxon>
        <taxon>Rhabditida</taxon>
        <taxon>Rhabditina</taxon>
        <taxon>Rhabditomorpha</taxon>
        <taxon>Strongyloidea</taxon>
        <taxon>Strongylidae</taxon>
        <taxon>Cylicostephanus</taxon>
    </lineage>
</organism>
<dbReference type="PANTHER" id="PTHR23020">
    <property type="entry name" value="UNCHARACTERIZED NUCLEAR HORMONE RECEPTOR-RELATED"/>
    <property type="match status" value="1"/>
</dbReference>
<accession>A0A3P7MAD7</accession>
<dbReference type="AlphaFoldDB" id="A0A3P7MAD7"/>
<sequence>MGCPASDLARVFCSCLSGKDRQEHWEELLEEFYNYLEEEIDDGRMPYSLEQVSYDVCCAKETTYNCPE</sequence>
<reference evidence="1 2" key="1">
    <citation type="submission" date="2018-11" db="EMBL/GenBank/DDBJ databases">
        <authorList>
            <consortium name="Pathogen Informatics"/>
        </authorList>
    </citation>
    <scope>NUCLEOTIDE SEQUENCE [LARGE SCALE GENOMIC DNA]</scope>
</reference>
<evidence type="ECO:0000313" key="1">
    <source>
        <dbReference type="EMBL" id="VDN19398.1"/>
    </source>
</evidence>
<gene>
    <name evidence="1" type="ORF">CGOC_LOCUS8555</name>
</gene>
<evidence type="ECO:0000313" key="2">
    <source>
        <dbReference type="Proteomes" id="UP000271889"/>
    </source>
</evidence>
<name>A0A3P7MAD7_CYLGO</name>
<dbReference type="InterPro" id="IPR052961">
    <property type="entry name" value="Oxido-Kinase-like_Enzymes"/>
</dbReference>